<evidence type="ECO:0008006" key="4">
    <source>
        <dbReference type="Google" id="ProtNLM"/>
    </source>
</evidence>
<dbReference type="Proteomes" id="UP001310290">
    <property type="component" value="Unassembled WGS sequence"/>
</dbReference>
<feature type="transmembrane region" description="Helical" evidence="1">
    <location>
        <begin position="114"/>
        <end position="133"/>
    </location>
</feature>
<protein>
    <recommendedName>
        <fullName evidence="4">DUF2975 domain-containing protein</fullName>
    </recommendedName>
</protein>
<proteinExistence type="predicted"/>
<feature type="transmembrane region" description="Helical" evidence="1">
    <location>
        <begin position="83"/>
        <end position="102"/>
    </location>
</feature>
<accession>A0ABU8B1G5</accession>
<dbReference type="EMBL" id="JARULZ010000003">
    <property type="protein sequence ID" value="MEH0639765.1"/>
    <property type="molecule type" value="Genomic_DNA"/>
</dbReference>
<comment type="caution">
    <text evidence="2">The sequence shown here is derived from an EMBL/GenBank/DDBJ whole genome shotgun (WGS) entry which is preliminary data.</text>
</comment>
<gene>
    <name evidence="2" type="ORF">QBA35_42365</name>
</gene>
<keyword evidence="1" id="KW-0472">Membrane</keyword>
<name>A0ABU8B1G5_9ACTN</name>
<feature type="transmembrane region" description="Helical" evidence="1">
    <location>
        <begin position="51"/>
        <end position="71"/>
    </location>
</feature>
<reference evidence="2" key="1">
    <citation type="submission" date="2023-04" db="EMBL/GenBank/DDBJ databases">
        <title>Genomic diversity of scab-causing Streptomyces spp. in the province of Quebec, Canada.</title>
        <authorList>
            <person name="Biessy A."/>
            <person name="Cadieux M."/>
            <person name="Ciotola M."/>
            <person name="Filion M."/>
        </authorList>
    </citation>
    <scope>NUCLEOTIDE SEQUENCE</scope>
    <source>
        <strain evidence="2">B21-115</strain>
    </source>
</reference>
<organism evidence="2 3">
    <name type="scientific">Streptomyces bottropensis</name>
    <dbReference type="NCBI Taxonomy" id="42235"/>
    <lineage>
        <taxon>Bacteria</taxon>
        <taxon>Bacillati</taxon>
        <taxon>Actinomycetota</taxon>
        <taxon>Actinomycetes</taxon>
        <taxon>Kitasatosporales</taxon>
        <taxon>Streptomycetaceae</taxon>
        <taxon>Streptomyces</taxon>
    </lineage>
</organism>
<sequence>MTSVLSQRVAPVLLLLQVAYIGLFSVLITTLPPDTAELDHTETSALDAPLYAATLLGIVVALVGAAALLGLEKARSRTPRVVRAGWLGVVALGQAAIAARALINVFGQDPGPDIVLGAAMTVAALGVAAACVIEARGSAPIRPHVQA</sequence>
<evidence type="ECO:0000256" key="1">
    <source>
        <dbReference type="SAM" id="Phobius"/>
    </source>
</evidence>
<evidence type="ECO:0000313" key="2">
    <source>
        <dbReference type="EMBL" id="MEH0639765.1"/>
    </source>
</evidence>
<keyword evidence="1" id="KW-0812">Transmembrane</keyword>
<evidence type="ECO:0000313" key="3">
    <source>
        <dbReference type="Proteomes" id="UP001310290"/>
    </source>
</evidence>
<keyword evidence="3" id="KW-1185">Reference proteome</keyword>
<feature type="transmembrane region" description="Helical" evidence="1">
    <location>
        <begin position="12"/>
        <end position="31"/>
    </location>
</feature>
<dbReference type="RefSeq" id="WP_334662093.1">
    <property type="nucleotide sequence ID" value="NZ_JARULZ010000003.1"/>
</dbReference>
<keyword evidence="1" id="KW-1133">Transmembrane helix</keyword>